<dbReference type="EMBL" id="BQNB010017131">
    <property type="protein sequence ID" value="GJT59691.1"/>
    <property type="molecule type" value="Genomic_DNA"/>
</dbReference>
<reference evidence="5" key="1">
    <citation type="journal article" date="2022" name="Int. J. Mol. Sci.">
        <title>Draft Genome of Tanacetum Coccineum: Genomic Comparison of Closely Related Tanacetum-Family Plants.</title>
        <authorList>
            <person name="Yamashiro T."/>
            <person name="Shiraishi A."/>
            <person name="Nakayama K."/>
            <person name="Satake H."/>
        </authorList>
    </citation>
    <scope>NUCLEOTIDE SEQUENCE</scope>
</reference>
<accession>A0ABQ5F8H5</accession>
<evidence type="ECO:0000256" key="3">
    <source>
        <dbReference type="ARBA" id="ARBA00022801"/>
    </source>
</evidence>
<dbReference type="InterPro" id="IPR038765">
    <property type="entry name" value="Papain-like_cys_pep_sf"/>
</dbReference>
<keyword evidence="3" id="KW-0378">Hydrolase</keyword>
<dbReference type="InterPro" id="IPR003653">
    <property type="entry name" value="Peptidase_C48_C"/>
</dbReference>
<keyword evidence="6" id="KW-1185">Reference proteome</keyword>
<evidence type="ECO:0000313" key="6">
    <source>
        <dbReference type="Proteomes" id="UP001151760"/>
    </source>
</evidence>
<evidence type="ECO:0000259" key="4">
    <source>
        <dbReference type="Pfam" id="PF02902"/>
    </source>
</evidence>
<sequence>MDIESNHLSDQDITQFLKDVKPLAEHIELWVNYMWHVRPVEADWAMVDAYFDQILLQDSILVGYADRSRYKIAWKDVDQVFMPINEIDTHWYLVQLDLWSGVVTFYDSGITYDHEWRDWCITLRECLQAQIRHILLDGYSVLDVKAVIFKCLCLSSRMRAFLLIFTKYFIITAVLKYK</sequence>
<keyword evidence="2" id="KW-0645">Protease</keyword>
<evidence type="ECO:0000256" key="2">
    <source>
        <dbReference type="ARBA" id="ARBA00022670"/>
    </source>
</evidence>
<gene>
    <name evidence="5" type="ORF">Tco_1003224</name>
</gene>
<reference evidence="5" key="2">
    <citation type="submission" date="2022-01" db="EMBL/GenBank/DDBJ databases">
        <authorList>
            <person name="Yamashiro T."/>
            <person name="Shiraishi A."/>
            <person name="Satake H."/>
            <person name="Nakayama K."/>
        </authorList>
    </citation>
    <scope>NUCLEOTIDE SEQUENCE</scope>
</reference>
<evidence type="ECO:0000256" key="1">
    <source>
        <dbReference type="ARBA" id="ARBA00005234"/>
    </source>
</evidence>
<dbReference type="SUPFAM" id="SSF54001">
    <property type="entry name" value="Cysteine proteinases"/>
    <property type="match status" value="1"/>
</dbReference>
<comment type="caution">
    <text evidence="5">The sequence shown here is derived from an EMBL/GenBank/DDBJ whole genome shotgun (WGS) entry which is preliminary data.</text>
</comment>
<name>A0ABQ5F8H5_9ASTR</name>
<dbReference type="Gene3D" id="3.40.395.10">
    <property type="entry name" value="Adenoviral Proteinase, Chain A"/>
    <property type="match status" value="1"/>
</dbReference>
<dbReference type="Proteomes" id="UP001151760">
    <property type="component" value="Unassembled WGS sequence"/>
</dbReference>
<evidence type="ECO:0000313" key="5">
    <source>
        <dbReference type="EMBL" id="GJT59691.1"/>
    </source>
</evidence>
<feature type="domain" description="Ubiquitin-like protease family profile" evidence="4">
    <location>
        <begin position="73"/>
        <end position="117"/>
    </location>
</feature>
<protein>
    <submittedName>
        <fullName evidence="5">Phospholipase-like protein</fullName>
    </submittedName>
</protein>
<proteinExistence type="inferred from homology"/>
<organism evidence="5 6">
    <name type="scientific">Tanacetum coccineum</name>
    <dbReference type="NCBI Taxonomy" id="301880"/>
    <lineage>
        <taxon>Eukaryota</taxon>
        <taxon>Viridiplantae</taxon>
        <taxon>Streptophyta</taxon>
        <taxon>Embryophyta</taxon>
        <taxon>Tracheophyta</taxon>
        <taxon>Spermatophyta</taxon>
        <taxon>Magnoliopsida</taxon>
        <taxon>eudicotyledons</taxon>
        <taxon>Gunneridae</taxon>
        <taxon>Pentapetalae</taxon>
        <taxon>asterids</taxon>
        <taxon>campanulids</taxon>
        <taxon>Asterales</taxon>
        <taxon>Asteraceae</taxon>
        <taxon>Asteroideae</taxon>
        <taxon>Anthemideae</taxon>
        <taxon>Anthemidinae</taxon>
        <taxon>Tanacetum</taxon>
    </lineage>
</organism>
<dbReference type="Pfam" id="PF02902">
    <property type="entry name" value="Peptidase_C48"/>
    <property type="match status" value="1"/>
</dbReference>
<comment type="similarity">
    <text evidence="1">Belongs to the peptidase C48 family.</text>
</comment>